<sequence>MKRFDHCFRASVVAARKAGDEVKITGAEYEAANAAGSMEIINGESAEQGETAAEAGGTAPKGKAGDRSRA</sequence>
<feature type="region of interest" description="Disordered" evidence="1">
    <location>
        <begin position="42"/>
        <end position="70"/>
    </location>
</feature>
<proteinExistence type="predicted"/>
<accession>A0A7X3SPQ7</accession>
<evidence type="ECO:0000313" key="3">
    <source>
        <dbReference type="Proteomes" id="UP000436483"/>
    </source>
</evidence>
<protein>
    <submittedName>
        <fullName evidence="2">Uncharacterized protein</fullName>
    </submittedName>
</protein>
<comment type="caution">
    <text evidence="2">The sequence shown here is derived from an EMBL/GenBank/DDBJ whole genome shotgun (WGS) entry which is preliminary data.</text>
</comment>
<name>A0A7X3SPQ7_9HYPH</name>
<organism evidence="2 3">
    <name type="scientific">Microvirga makkahensis</name>
    <dbReference type="NCBI Taxonomy" id="1128670"/>
    <lineage>
        <taxon>Bacteria</taxon>
        <taxon>Pseudomonadati</taxon>
        <taxon>Pseudomonadota</taxon>
        <taxon>Alphaproteobacteria</taxon>
        <taxon>Hyphomicrobiales</taxon>
        <taxon>Methylobacteriaceae</taxon>
        <taxon>Microvirga</taxon>
    </lineage>
</organism>
<dbReference type="RefSeq" id="WP_160885045.1">
    <property type="nucleotide sequence ID" value="NZ_WURB01000008.1"/>
</dbReference>
<dbReference type="EMBL" id="WURB01000008">
    <property type="protein sequence ID" value="MXQ12468.1"/>
    <property type="molecule type" value="Genomic_DNA"/>
</dbReference>
<evidence type="ECO:0000313" key="2">
    <source>
        <dbReference type="EMBL" id="MXQ12468.1"/>
    </source>
</evidence>
<reference evidence="2 3" key="1">
    <citation type="submission" date="2019-12" db="EMBL/GenBank/DDBJ databases">
        <authorList>
            <person name="Yuan C.-G."/>
        </authorList>
    </citation>
    <scope>NUCLEOTIDE SEQUENCE [LARGE SCALE GENOMIC DNA]</scope>
    <source>
        <strain evidence="2 3">KCTC 23863</strain>
    </source>
</reference>
<dbReference type="Proteomes" id="UP000436483">
    <property type="component" value="Unassembled WGS sequence"/>
</dbReference>
<gene>
    <name evidence="2" type="ORF">GR328_13560</name>
</gene>
<evidence type="ECO:0000256" key="1">
    <source>
        <dbReference type="SAM" id="MobiDB-lite"/>
    </source>
</evidence>
<feature type="compositionally biased region" description="Low complexity" evidence="1">
    <location>
        <begin position="43"/>
        <end position="62"/>
    </location>
</feature>
<dbReference type="AlphaFoldDB" id="A0A7X3SPQ7"/>
<keyword evidence="3" id="KW-1185">Reference proteome</keyword>
<reference evidence="2 3" key="2">
    <citation type="submission" date="2020-01" db="EMBL/GenBank/DDBJ databases">
        <title>Microvirga sp. nov., an arsenate reduction bacterium isolated from Tibet hotspring sediments.</title>
        <authorList>
            <person name="Xian W.-D."/>
            <person name="Li W.-J."/>
        </authorList>
    </citation>
    <scope>NUCLEOTIDE SEQUENCE [LARGE SCALE GENOMIC DNA]</scope>
    <source>
        <strain evidence="2 3">KCTC 23863</strain>
    </source>
</reference>